<dbReference type="SUPFAM" id="SSF160544">
    <property type="entry name" value="EscU C-terminal domain-like"/>
    <property type="match status" value="1"/>
</dbReference>
<keyword evidence="15" id="KW-0969">Cilium</keyword>
<evidence type="ECO:0000256" key="12">
    <source>
        <dbReference type="ARBA" id="ARBA00025078"/>
    </source>
</evidence>
<evidence type="ECO:0000256" key="9">
    <source>
        <dbReference type="ARBA" id="ARBA00022989"/>
    </source>
</evidence>
<evidence type="ECO:0000313" key="15">
    <source>
        <dbReference type="EMBL" id="PJK31406.1"/>
    </source>
</evidence>
<comment type="function">
    <text evidence="12 13">Required for formation of the rod structure in the basal body of the flagellar apparatus. Together with FliI and FliH, may constitute the export apparatus of flagellin.</text>
</comment>
<dbReference type="InterPro" id="IPR029025">
    <property type="entry name" value="T3SS_substrate_exporter_C"/>
</dbReference>
<dbReference type="EMBL" id="PHIG01000005">
    <property type="protein sequence ID" value="PJK31406.1"/>
    <property type="molecule type" value="Genomic_DNA"/>
</dbReference>
<gene>
    <name evidence="13 15" type="primary">flhB</name>
    <name evidence="15" type="ORF">CVT23_01635</name>
</gene>
<accession>A0A2M9G6U8</accession>
<evidence type="ECO:0000256" key="10">
    <source>
        <dbReference type="ARBA" id="ARBA00023136"/>
    </source>
</evidence>
<dbReference type="GO" id="GO:0044780">
    <property type="term" value="P:bacterial-type flagellum assembly"/>
    <property type="evidence" value="ECO:0007669"/>
    <property type="project" value="InterPro"/>
</dbReference>
<dbReference type="NCBIfam" id="TIGR00328">
    <property type="entry name" value="flhB"/>
    <property type="match status" value="1"/>
</dbReference>
<keyword evidence="10 13" id="KW-0472">Membrane</keyword>
<evidence type="ECO:0000256" key="8">
    <source>
        <dbReference type="ARBA" id="ARBA00022927"/>
    </source>
</evidence>
<dbReference type="Proteomes" id="UP000229498">
    <property type="component" value="Unassembled WGS sequence"/>
</dbReference>
<organism evidence="15 16">
    <name type="scientific">Minwuia thermotolerans</name>
    <dbReference type="NCBI Taxonomy" id="2056226"/>
    <lineage>
        <taxon>Bacteria</taxon>
        <taxon>Pseudomonadati</taxon>
        <taxon>Pseudomonadota</taxon>
        <taxon>Alphaproteobacteria</taxon>
        <taxon>Minwuiales</taxon>
        <taxon>Minwuiaceae</taxon>
        <taxon>Minwuia</taxon>
    </lineage>
</organism>
<feature type="region of interest" description="Disordered" evidence="14">
    <location>
        <begin position="1"/>
        <end position="27"/>
    </location>
</feature>
<keyword evidence="4 13" id="KW-0813">Transport</keyword>
<evidence type="ECO:0000256" key="4">
    <source>
        <dbReference type="ARBA" id="ARBA00022448"/>
    </source>
</evidence>
<comment type="caution">
    <text evidence="15">The sequence shown here is derived from an EMBL/GenBank/DDBJ whole genome shotgun (WGS) entry which is preliminary data.</text>
</comment>
<evidence type="ECO:0000256" key="7">
    <source>
        <dbReference type="ARBA" id="ARBA00022795"/>
    </source>
</evidence>
<feature type="transmembrane region" description="Helical" evidence="13">
    <location>
        <begin position="86"/>
        <end position="111"/>
    </location>
</feature>
<comment type="subcellular location">
    <subcellularLocation>
        <location evidence="1">Cell membrane</location>
        <topology evidence="1">Multi-pass membrane protein</topology>
    </subcellularLocation>
</comment>
<dbReference type="GO" id="GO:0009306">
    <property type="term" value="P:protein secretion"/>
    <property type="evidence" value="ECO:0007669"/>
    <property type="project" value="InterPro"/>
</dbReference>
<evidence type="ECO:0000313" key="16">
    <source>
        <dbReference type="Proteomes" id="UP000229498"/>
    </source>
</evidence>
<feature type="transmembrane region" description="Helical" evidence="13">
    <location>
        <begin position="147"/>
        <end position="166"/>
    </location>
</feature>
<dbReference type="Gene3D" id="3.40.1690.10">
    <property type="entry name" value="secretion proteins EscU"/>
    <property type="match status" value="1"/>
</dbReference>
<keyword evidence="6 13" id="KW-0812">Transmembrane</keyword>
<reference evidence="15 16" key="1">
    <citation type="submission" date="2017-11" db="EMBL/GenBank/DDBJ databases">
        <title>Draft genome sequence of Rhizobiales bacterium SY3-13.</title>
        <authorList>
            <person name="Sun C."/>
        </authorList>
    </citation>
    <scope>NUCLEOTIDE SEQUENCE [LARGE SCALE GENOMIC DNA]</scope>
    <source>
        <strain evidence="15 16">SY3-13</strain>
    </source>
</reference>
<keyword evidence="8 13" id="KW-0653">Protein transport</keyword>
<evidence type="ECO:0000256" key="3">
    <source>
        <dbReference type="ARBA" id="ARBA00021622"/>
    </source>
</evidence>
<keyword evidence="16" id="KW-1185">Reference proteome</keyword>
<protein>
    <recommendedName>
        <fullName evidence="3 13">Flagellar biosynthetic protein FlhB</fullName>
    </recommendedName>
</protein>
<feature type="compositionally biased region" description="Basic and acidic residues" evidence="14">
    <location>
        <begin position="7"/>
        <end position="24"/>
    </location>
</feature>
<keyword evidence="7 13" id="KW-1005">Bacterial flagellum biogenesis</keyword>
<dbReference type="OrthoDB" id="9807950at2"/>
<evidence type="ECO:0000256" key="1">
    <source>
        <dbReference type="ARBA" id="ARBA00004651"/>
    </source>
</evidence>
<evidence type="ECO:0000256" key="6">
    <source>
        <dbReference type="ARBA" id="ARBA00022692"/>
    </source>
</evidence>
<feature type="transmembrane region" description="Helical" evidence="13">
    <location>
        <begin position="37"/>
        <end position="66"/>
    </location>
</feature>
<keyword evidence="11 13" id="KW-1006">Bacterial flagellum protein export</keyword>
<name>A0A2M9G6U8_9PROT</name>
<proteinExistence type="inferred from homology"/>
<comment type="similarity">
    <text evidence="2 13">Belongs to the type III secretion exporter family.</text>
</comment>
<dbReference type="Gene3D" id="6.10.250.2080">
    <property type="match status" value="1"/>
</dbReference>
<dbReference type="FunFam" id="3.40.1690.10:FF:000001">
    <property type="entry name" value="Flagellar biosynthetic protein FlhB"/>
    <property type="match status" value="1"/>
</dbReference>
<dbReference type="GO" id="GO:0005886">
    <property type="term" value="C:plasma membrane"/>
    <property type="evidence" value="ECO:0007669"/>
    <property type="project" value="UniProtKB-SubCell"/>
</dbReference>
<keyword evidence="15" id="KW-0966">Cell projection</keyword>
<evidence type="ECO:0000256" key="2">
    <source>
        <dbReference type="ARBA" id="ARBA00010690"/>
    </source>
</evidence>
<dbReference type="InterPro" id="IPR006136">
    <property type="entry name" value="FlhB"/>
</dbReference>
<evidence type="ECO:0000256" key="13">
    <source>
        <dbReference type="RuleBase" id="RU364091"/>
    </source>
</evidence>
<dbReference type="Pfam" id="PF01312">
    <property type="entry name" value="Bac_export_2"/>
    <property type="match status" value="1"/>
</dbReference>
<keyword evidence="9 13" id="KW-1133">Transmembrane helix</keyword>
<dbReference type="PRINTS" id="PR00950">
    <property type="entry name" value="TYPE3IMSPROT"/>
</dbReference>
<evidence type="ECO:0000256" key="11">
    <source>
        <dbReference type="ARBA" id="ARBA00023225"/>
    </source>
</evidence>
<dbReference type="AlphaFoldDB" id="A0A2M9G6U8"/>
<dbReference type="PANTHER" id="PTHR30531:SF12">
    <property type="entry name" value="FLAGELLAR BIOSYNTHETIC PROTEIN FLHB"/>
    <property type="match status" value="1"/>
</dbReference>
<evidence type="ECO:0000256" key="14">
    <source>
        <dbReference type="SAM" id="MobiDB-lite"/>
    </source>
</evidence>
<feature type="transmembrane region" description="Helical" evidence="13">
    <location>
        <begin position="191"/>
        <end position="212"/>
    </location>
</feature>
<dbReference type="PANTHER" id="PTHR30531">
    <property type="entry name" value="FLAGELLAR BIOSYNTHETIC PROTEIN FLHB"/>
    <property type="match status" value="1"/>
</dbReference>
<dbReference type="InterPro" id="IPR006135">
    <property type="entry name" value="T3SS_substrate_exporter"/>
</dbReference>
<keyword evidence="5 13" id="KW-1003">Cell membrane</keyword>
<evidence type="ECO:0000256" key="5">
    <source>
        <dbReference type="ARBA" id="ARBA00022475"/>
    </source>
</evidence>
<sequence length="360" mass="39166">MAEDQDPSQKTEEPTDKRKQDALDKGQVAKSQEVGHWFMMLGVAGMLIFMIGHAGEALFGGLSAFIASPDQIVVSPGAMQGLLATVAMDMAVAILPIMGVLMVLAVAATLIQHPLLFTPSKLKPELSKISPIAGFKRLFSLNSVMEFLKGIAKLAIVAAVAFALIWPDLQALPQLMEITPLGVMEFVREEALTMVSGVLAVMTVIAGLDFVYQKWKTNRDMRMSRQDIKDEQKQAEGDPLIKQRIRAIRMERAKRRMMSKVPSASVIIANPTHFAVALHYDMETMAAPECVAKGIDAVALKIREIGEANGVPVIENPPLARALHATVELDEPIPVEHYQAVAGVISYVMQLKNRYSAGGA</sequence>
<keyword evidence="15" id="KW-0282">Flagellum</keyword>
<dbReference type="RefSeq" id="WP_109793832.1">
    <property type="nucleotide sequence ID" value="NZ_PHIG01000005.1"/>
</dbReference>